<dbReference type="RefSeq" id="WP_131293975.1">
    <property type="nucleotide sequence ID" value="NZ_SJKA01000013.1"/>
</dbReference>
<dbReference type="InterPro" id="IPR020846">
    <property type="entry name" value="MFS_dom"/>
</dbReference>
<evidence type="ECO:0000313" key="8">
    <source>
        <dbReference type="Proteomes" id="UP000292695"/>
    </source>
</evidence>
<protein>
    <submittedName>
        <fullName evidence="7">MFS transporter</fullName>
    </submittedName>
</protein>
<feature type="domain" description="Major facilitator superfamily (MFS) profile" evidence="6">
    <location>
        <begin position="202"/>
        <end position="390"/>
    </location>
</feature>
<dbReference type="GO" id="GO:0005886">
    <property type="term" value="C:plasma membrane"/>
    <property type="evidence" value="ECO:0007669"/>
    <property type="project" value="UniProtKB-SubCell"/>
</dbReference>
<feature type="transmembrane region" description="Helical" evidence="5">
    <location>
        <begin position="122"/>
        <end position="144"/>
    </location>
</feature>
<evidence type="ECO:0000313" key="7">
    <source>
        <dbReference type="EMBL" id="TCC26240.1"/>
    </source>
</evidence>
<accession>A0A4R0I7G7</accession>
<feature type="transmembrane region" description="Helical" evidence="5">
    <location>
        <begin position="89"/>
        <end position="110"/>
    </location>
</feature>
<evidence type="ECO:0000259" key="6">
    <source>
        <dbReference type="PROSITE" id="PS50850"/>
    </source>
</evidence>
<keyword evidence="4 5" id="KW-0472">Membrane</keyword>
<dbReference type="Pfam" id="PF07690">
    <property type="entry name" value="MFS_1"/>
    <property type="match status" value="1"/>
</dbReference>
<keyword evidence="3 5" id="KW-1133">Transmembrane helix</keyword>
<organism evidence="7 8">
    <name type="scientific">Kribbella sindirgiensis</name>
    <dbReference type="NCBI Taxonomy" id="1124744"/>
    <lineage>
        <taxon>Bacteria</taxon>
        <taxon>Bacillati</taxon>
        <taxon>Actinomycetota</taxon>
        <taxon>Actinomycetes</taxon>
        <taxon>Propionibacteriales</taxon>
        <taxon>Kribbellaceae</taxon>
        <taxon>Kribbella</taxon>
    </lineage>
</organism>
<dbReference type="AlphaFoldDB" id="A0A4R0I7G7"/>
<comment type="caution">
    <text evidence="7">The sequence shown here is derived from an EMBL/GenBank/DDBJ whole genome shotgun (WGS) entry which is preliminary data.</text>
</comment>
<comment type="subcellular location">
    <subcellularLocation>
        <location evidence="1">Cell membrane</location>
        <topology evidence="1">Multi-pass membrane protein</topology>
    </subcellularLocation>
</comment>
<feature type="transmembrane region" description="Helical" evidence="5">
    <location>
        <begin position="266"/>
        <end position="286"/>
    </location>
</feature>
<dbReference type="Proteomes" id="UP000292695">
    <property type="component" value="Unassembled WGS sequence"/>
</dbReference>
<evidence type="ECO:0000256" key="2">
    <source>
        <dbReference type="ARBA" id="ARBA00022692"/>
    </source>
</evidence>
<dbReference type="InterPro" id="IPR036259">
    <property type="entry name" value="MFS_trans_sf"/>
</dbReference>
<evidence type="ECO:0000256" key="3">
    <source>
        <dbReference type="ARBA" id="ARBA00022989"/>
    </source>
</evidence>
<evidence type="ECO:0000256" key="5">
    <source>
        <dbReference type="SAM" id="Phobius"/>
    </source>
</evidence>
<feature type="transmembrane region" description="Helical" evidence="5">
    <location>
        <begin position="201"/>
        <end position="219"/>
    </location>
</feature>
<keyword evidence="2 5" id="KW-0812">Transmembrane</keyword>
<dbReference type="PROSITE" id="PS50850">
    <property type="entry name" value="MFS"/>
    <property type="match status" value="1"/>
</dbReference>
<feature type="transmembrane region" description="Helical" evidence="5">
    <location>
        <begin position="150"/>
        <end position="171"/>
    </location>
</feature>
<reference evidence="7 8" key="1">
    <citation type="submission" date="2019-02" db="EMBL/GenBank/DDBJ databases">
        <title>Kribbella capetownensis sp. nov. and Kribbella speibonae sp. nov., isolated from soil.</title>
        <authorList>
            <person name="Curtis S.M."/>
            <person name="Norton I."/>
            <person name="Everest G.J."/>
            <person name="Meyers P.R."/>
        </authorList>
    </citation>
    <scope>NUCLEOTIDE SEQUENCE [LARGE SCALE GENOMIC DNA]</scope>
    <source>
        <strain evidence="7 8">DSM 27082</strain>
    </source>
</reference>
<sequence>MLKPVAGFAAFGLFWGAWGAVLPAIRTGAGVNDGELGVALLMIGLGALVTMRFTGYLIDRYGGVVLPVVMALFGLCGVLPALADSAVSLSAVLLLLGATSGATDVAVNAAGSQAEAVTGRPVMNLAHGMFSVAVVVASLGTAGLRAAGVGALPVLAGVAALIVITALAALAPGAKDARTKDTGMAGGAGQAGRTRARLEPVLLVLGALCALAYLVENAWQSWSAVHLDTSLHAAAGLASIAPAVFAAAAATGRFAGNALLKRIQPVRLLVIGAAIAAVGSLVAATAGNPWTALAGIGIAGLGTSVCAPTIIGMAGAWAGPERRAGAIAVVTTIAYLGFLIGPAAVGALSSAWSLPAALASVAVLAVVVAALAPVAGRLAHERIRPTPKGM</sequence>
<feature type="transmembrane region" description="Helical" evidence="5">
    <location>
        <begin position="351"/>
        <end position="374"/>
    </location>
</feature>
<feature type="transmembrane region" description="Helical" evidence="5">
    <location>
        <begin position="292"/>
        <end position="317"/>
    </location>
</feature>
<dbReference type="Gene3D" id="1.20.1250.20">
    <property type="entry name" value="MFS general substrate transporter like domains"/>
    <property type="match status" value="2"/>
</dbReference>
<dbReference type="SUPFAM" id="SSF103473">
    <property type="entry name" value="MFS general substrate transporter"/>
    <property type="match status" value="1"/>
</dbReference>
<keyword evidence="8" id="KW-1185">Reference proteome</keyword>
<feature type="transmembrane region" description="Helical" evidence="5">
    <location>
        <begin position="35"/>
        <end position="54"/>
    </location>
</feature>
<dbReference type="OrthoDB" id="3831523at2"/>
<gene>
    <name evidence="7" type="ORF">E0H50_30285</name>
</gene>
<feature type="transmembrane region" description="Helical" evidence="5">
    <location>
        <begin position="61"/>
        <end position="83"/>
    </location>
</feature>
<name>A0A4R0I7G7_9ACTN</name>
<feature type="transmembrane region" description="Helical" evidence="5">
    <location>
        <begin position="231"/>
        <end position="254"/>
    </location>
</feature>
<dbReference type="InterPro" id="IPR051788">
    <property type="entry name" value="MFS_Transporter"/>
</dbReference>
<dbReference type="EMBL" id="SJKA01000013">
    <property type="protein sequence ID" value="TCC26240.1"/>
    <property type="molecule type" value="Genomic_DNA"/>
</dbReference>
<dbReference type="PANTHER" id="PTHR23514">
    <property type="entry name" value="BYPASS OF STOP CODON PROTEIN 6"/>
    <property type="match status" value="1"/>
</dbReference>
<dbReference type="InterPro" id="IPR011701">
    <property type="entry name" value="MFS"/>
</dbReference>
<feature type="transmembrane region" description="Helical" evidence="5">
    <location>
        <begin position="324"/>
        <end position="345"/>
    </location>
</feature>
<dbReference type="PANTHER" id="PTHR23514:SF13">
    <property type="entry name" value="INNER MEMBRANE PROTEIN YBJJ"/>
    <property type="match status" value="1"/>
</dbReference>
<dbReference type="GO" id="GO:0022857">
    <property type="term" value="F:transmembrane transporter activity"/>
    <property type="evidence" value="ECO:0007669"/>
    <property type="project" value="InterPro"/>
</dbReference>
<proteinExistence type="predicted"/>
<evidence type="ECO:0000256" key="1">
    <source>
        <dbReference type="ARBA" id="ARBA00004651"/>
    </source>
</evidence>
<evidence type="ECO:0000256" key="4">
    <source>
        <dbReference type="ARBA" id="ARBA00023136"/>
    </source>
</evidence>